<keyword evidence="2" id="KW-1185">Reference proteome</keyword>
<proteinExistence type="predicted"/>
<protein>
    <submittedName>
        <fullName evidence="1">Uncharacterized protein</fullName>
    </submittedName>
</protein>
<dbReference type="Proteomes" id="UP000289718">
    <property type="component" value="Unassembled WGS sequence"/>
</dbReference>
<dbReference type="RefSeq" id="WP_129060351.1">
    <property type="nucleotide sequence ID" value="NZ_NXIE01000001.1"/>
</dbReference>
<sequence>MKILFITLVSISFLLGKVSCPYDLQADTIYNFSKLENIAILSVQGEVYDNLVYGDLDPANSPITYYDNRSAICGGEFNFNRVIVAYCDWHRDSQCWDITLGSTGYKTIINENGTYKNNVIIANYYPCLPYLVEKVTVAFYDYDNNDIGYATLNLNEVDEQFDIQLTEEKAKEQRTICSSEPITPYIDDWEKILLNQKQSIKQIDINIANINPNFTNNLEQLNSINENINEKSENLNQDIDESILLDGFIVNPSIDGELSNFQRDIENTLTNSFDTYSNVFGFGGYGSAPTPIDFDLLGNSYTAFDIKQYDEHIPMIRNTLLSFSYFWGFLLVSRSIK</sequence>
<gene>
    <name evidence="1" type="ORF">CP965_01980</name>
</gene>
<organism evidence="1 2">
    <name type="scientific">Halarcobacter mediterraneus</name>
    <dbReference type="NCBI Taxonomy" id="2023153"/>
    <lineage>
        <taxon>Bacteria</taxon>
        <taxon>Pseudomonadati</taxon>
        <taxon>Campylobacterota</taxon>
        <taxon>Epsilonproteobacteria</taxon>
        <taxon>Campylobacterales</taxon>
        <taxon>Arcobacteraceae</taxon>
        <taxon>Halarcobacter</taxon>
    </lineage>
</organism>
<dbReference type="AlphaFoldDB" id="A0A4Q1AZ15"/>
<accession>A0A4Q1AZ15</accession>
<dbReference type="EMBL" id="NXIE01000001">
    <property type="protein sequence ID" value="RXK14240.1"/>
    <property type="molecule type" value="Genomic_DNA"/>
</dbReference>
<evidence type="ECO:0000313" key="2">
    <source>
        <dbReference type="Proteomes" id="UP000289718"/>
    </source>
</evidence>
<reference evidence="1 2" key="1">
    <citation type="submission" date="2017-09" db="EMBL/GenBank/DDBJ databases">
        <title>Genomics of the genus Arcobacter.</title>
        <authorList>
            <person name="Perez-Cataluna A."/>
            <person name="Figueras M.J."/>
            <person name="Salas-Masso N."/>
        </authorList>
    </citation>
    <scope>NUCLEOTIDE SEQUENCE [LARGE SCALE GENOMIC DNA]</scope>
    <source>
        <strain evidence="1 2">F156-34</strain>
    </source>
</reference>
<name>A0A4Q1AZ15_9BACT</name>
<comment type="caution">
    <text evidence="1">The sequence shown here is derived from an EMBL/GenBank/DDBJ whole genome shotgun (WGS) entry which is preliminary data.</text>
</comment>
<evidence type="ECO:0000313" key="1">
    <source>
        <dbReference type="EMBL" id="RXK14240.1"/>
    </source>
</evidence>